<accession>A0A0D0HM89</accession>
<dbReference type="Gene3D" id="3.90.550.10">
    <property type="entry name" value="Spore Coat Polysaccharide Biosynthesis Protein SpsA, Chain A"/>
    <property type="match status" value="1"/>
</dbReference>
<keyword evidence="2" id="KW-1185">Reference proteome</keyword>
<dbReference type="PATRIC" id="fig|265546.4.peg.1517"/>
<name>A0A0D0HM89_9BACL</name>
<comment type="caution">
    <text evidence="1">The sequence shown here is derived from an EMBL/GenBank/DDBJ whole genome shotgun (WGS) entry which is preliminary data.</text>
</comment>
<dbReference type="SUPFAM" id="SSF53448">
    <property type="entry name" value="Nucleotide-diphospho-sugar transferases"/>
    <property type="match status" value="1"/>
</dbReference>
<dbReference type="AlphaFoldDB" id="A0A0D0HM89"/>
<keyword evidence="1" id="KW-0808">Transferase</keyword>
<dbReference type="InterPro" id="IPR029044">
    <property type="entry name" value="Nucleotide-diphossugar_trans"/>
</dbReference>
<sequence length="415" mass="48895">MKMKKRVLIGSPIHQKASILQLFLTSLEYMNTEGLEVHYLFVDDNESQDAKKILSDFMRRKNTAYILNSTDTQSYICDESTHYWNENLVWKVAHFKNVIIQFALDKKFDYLFLIDSDIVLHPETLQKLIEAEKDIVSNIFWTRWKPNFPELPQVWVFDQYSQYYYKRGERLTEEQIHERHQQFLEMLRKPGIYEVGGLGACTLISRRALQAGVNFNEIKNVSFWGEDRHFCIRAQALGFNLFVDTHYPAFHIYRESDCEKAQEFMIRNIKEKIEKDLFYKIKVAFESIGSFDYEKGYEDLSTAYFSNQMRQRVLDEIQSQLEDNVRRKLRVKANVYGCQVKEISLKGQKGIITFMLENNGVEGGSTFSETFLCESEVIKEGNEWFIHSLSVVDKIGDMDYKIGNTDVSLDYRHNE</sequence>
<reference evidence="1 2" key="1">
    <citation type="submission" date="2015-01" db="EMBL/GenBank/DDBJ databases">
        <title>Genome sequence of Anoxybacillus ayderensis strain AB04.</title>
        <authorList>
            <person name="Belduz A.O."/>
            <person name="Canakci S."/>
            <person name="Chan K.-G."/>
            <person name="Kahar U.M."/>
            <person name="Yaakob A.S."/>
            <person name="Chan C.S."/>
            <person name="Goh K.M."/>
        </authorList>
    </citation>
    <scope>NUCLEOTIDE SEQUENCE [LARGE SCALE GENOMIC DNA]</scope>
    <source>
        <strain evidence="1 2">AB04</strain>
    </source>
</reference>
<evidence type="ECO:0000313" key="2">
    <source>
        <dbReference type="Proteomes" id="UP000032047"/>
    </source>
</evidence>
<dbReference type="Proteomes" id="UP000032047">
    <property type="component" value="Unassembled WGS sequence"/>
</dbReference>
<organism evidence="1 2">
    <name type="scientific">Anoxybacillus ayderensis</name>
    <dbReference type="NCBI Taxonomy" id="265546"/>
    <lineage>
        <taxon>Bacteria</taxon>
        <taxon>Bacillati</taxon>
        <taxon>Bacillota</taxon>
        <taxon>Bacilli</taxon>
        <taxon>Bacillales</taxon>
        <taxon>Anoxybacillaceae</taxon>
        <taxon>Anoxybacillus</taxon>
    </lineage>
</organism>
<protein>
    <submittedName>
        <fullName evidence="1">Glycosyl transferase family 2</fullName>
    </submittedName>
</protein>
<dbReference type="GO" id="GO:0016740">
    <property type="term" value="F:transferase activity"/>
    <property type="evidence" value="ECO:0007669"/>
    <property type="project" value="UniProtKB-KW"/>
</dbReference>
<gene>
    <name evidence="1" type="ORF">JV16_01517</name>
</gene>
<proteinExistence type="predicted"/>
<dbReference type="EMBL" id="JXTG01000006">
    <property type="protein sequence ID" value="KIP21279.1"/>
    <property type="molecule type" value="Genomic_DNA"/>
</dbReference>
<evidence type="ECO:0000313" key="1">
    <source>
        <dbReference type="EMBL" id="KIP21279.1"/>
    </source>
</evidence>